<accession>A0A9P4SI79</accession>
<comment type="caution">
    <text evidence="1">The sequence shown here is derived from an EMBL/GenBank/DDBJ whole genome shotgun (WGS) entry which is preliminary data.</text>
</comment>
<name>A0A9P4SI79_9PEZI</name>
<evidence type="ECO:0000313" key="2">
    <source>
        <dbReference type="Proteomes" id="UP000799429"/>
    </source>
</evidence>
<protein>
    <submittedName>
        <fullName evidence="1">Uncharacterized protein</fullName>
    </submittedName>
</protein>
<dbReference type="AlphaFoldDB" id="A0A9P4SI79"/>
<reference evidence="1" key="1">
    <citation type="journal article" date="2020" name="Stud. Mycol.">
        <title>101 Dothideomycetes genomes: a test case for predicting lifestyles and emergence of pathogens.</title>
        <authorList>
            <person name="Haridas S."/>
            <person name="Albert R."/>
            <person name="Binder M."/>
            <person name="Bloem J."/>
            <person name="Labutti K."/>
            <person name="Salamov A."/>
            <person name="Andreopoulos B."/>
            <person name="Baker S."/>
            <person name="Barry K."/>
            <person name="Bills G."/>
            <person name="Bluhm B."/>
            <person name="Cannon C."/>
            <person name="Castanera R."/>
            <person name="Culley D."/>
            <person name="Daum C."/>
            <person name="Ezra D."/>
            <person name="Gonzalez J."/>
            <person name="Henrissat B."/>
            <person name="Kuo A."/>
            <person name="Liang C."/>
            <person name="Lipzen A."/>
            <person name="Lutzoni F."/>
            <person name="Magnuson J."/>
            <person name="Mondo S."/>
            <person name="Nolan M."/>
            <person name="Ohm R."/>
            <person name="Pangilinan J."/>
            <person name="Park H.-J."/>
            <person name="Ramirez L."/>
            <person name="Alfaro M."/>
            <person name="Sun H."/>
            <person name="Tritt A."/>
            <person name="Yoshinaga Y."/>
            <person name="Zwiers L.-H."/>
            <person name="Turgeon B."/>
            <person name="Goodwin S."/>
            <person name="Spatafora J."/>
            <person name="Crous P."/>
            <person name="Grigoriev I."/>
        </authorList>
    </citation>
    <scope>NUCLEOTIDE SEQUENCE</scope>
    <source>
        <strain evidence="1">CBS 101060</strain>
    </source>
</reference>
<proteinExistence type="predicted"/>
<keyword evidence="2" id="KW-1185">Reference proteome</keyword>
<sequence>MAQEKKQEQQREWVHVSGQVKPVPASHSLYYVRRGRELYDMHFNPVQPTSYVNRTEMTVEPSDSALHPAYRASIHLDVDESAFKPQFEEVQSVRRAHIRAKTFARSTWGTARRAPLPFPVETEDIYKSRGVYGAGIVNWARLYEEEKMRDRLVSRPASQPSPSCRGLPWGFFRTPEALTPTVCPVPVGAGPFPNPIGFGRPTQSSVANTPVSDAYGERKVGIGRSRKMSLSAPPTHRRLLSRIAFDLE</sequence>
<evidence type="ECO:0000313" key="1">
    <source>
        <dbReference type="EMBL" id="KAF2843426.1"/>
    </source>
</evidence>
<organism evidence="1 2">
    <name type="scientific">Patellaria atrata CBS 101060</name>
    <dbReference type="NCBI Taxonomy" id="1346257"/>
    <lineage>
        <taxon>Eukaryota</taxon>
        <taxon>Fungi</taxon>
        <taxon>Dikarya</taxon>
        <taxon>Ascomycota</taxon>
        <taxon>Pezizomycotina</taxon>
        <taxon>Dothideomycetes</taxon>
        <taxon>Dothideomycetes incertae sedis</taxon>
        <taxon>Patellariales</taxon>
        <taxon>Patellariaceae</taxon>
        <taxon>Patellaria</taxon>
    </lineage>
</organism>
<gene>
    <name evidence="1" type="ORF">M501DRAFT_1012779</name>
</gene>
<dbReference type="Proteomes" id="UP000799429">
    <property type="component" value="Unassembled WGS sequence"/>
</dbReference>
<dbReference type="EMBL" id="MU006089">
    <property type="protein sequence ID" value="KAF2843426.1"/>
    <property type="molecule type" value="Genomic_DNA"/>
</dbReference>